<comment type="caution">
    <text evidence="1">The sequence shown here is derived from an EMBL/GenBank/DDBJ whole genome shotgun (WGS) entry which is preliminary data.</text>
</comment>
<dbReference type="AlphaFoldDB" id="A0AAV1TPJ1"/>
<dbReference type="Proteomes" id="UP001162060">
    <property type="component" value="Unassembled WGS sequence"/>
</dbReference>
<evidence type="ECO:0000313" key="1">
    <source>
        <dbReference type="EMBL" id="CAK7924319.1"/>
    </source>
</evidence>
<organism evidence="1 2">
    <name type="scientific">Peronospora matthiolae</name>
    <dbReference type="NCBI Taxonomy" id="2874970"/>
    <lineage>
        <taxon>Eukaryota</taxon>
        <taxon>Sar</taxon>
        <taxon>Stramenopiles</taxon>
        <taxon>Oomycota</taxon>
        <taxon>Peronosporomycetes</taxon>
        <taxon>Peronosporales</taxon>
        <taxon>Peronosporaceae</taxon>
        <taxon>Peronospora</taxon>
    </lineage>
</organism>
<reference evidence="1" key="1">
    <citation type="submission" date="2024-01" db="EMBL/GenBank/DDBJ databases">
        <authorList>
            <person name="Webb A."/>
        </authorList>
    </citation>
    <scope>NUCLEOTIDE SEQUENCE</scope>
    <source>
        <strain evidence="1">Pm1</strain>
    </source>
</reference>
<name>A0AAV1TPJ1_9STRA</name>
<dbReference type="EMBL" id="CAKLBY020000074">
    <property type="protein sequence ID" value="CAK7924319.1"/>
    <property type="molecule type" value="Genomic_DNA"/>
</dbReference>
<sequence length="90" mass="9846">MPKNHDLEQEEVGDVEDLMHVMRSAANEQSVLVRVYSIDQLSGIGFVAKGSSLSALSDPACQVGKELTAMWTSNLLYYHCVTLPFLCLGS</sequence>
<accession>A0AAV1TPJ1</accession>
<proteinExistence type="predicted"/>
<gene>
    <name evidence="1" type="ORF">PM001_LOCUS9469</name>
</gene>
<evidence type="ECO:0000313" key="2">
    <source>
        <dbReference type="Proteomes" id="UP001162060"/>
    </source>
</evidence>
<protein>
    <submittedName>
        <fullName evidence="1">Uncharacterized protein</fullName>
    </submittedName>
</protein>